<dbReference type="STRING" id="2094558.A0A315AC32"/>
<sequence>MMRKPKPIAIICCINHPPEPFLSLLLLIKPFSSSSTIAAASPSLPPVPEQPLDLSSQLFAILSRPNWQRHPSLKKLIPSISPSHVSSLFALNLDPQTALGFFNWIALKPGYRHTVHCHSSLLNILIPMGSSGSPKRSKFR</sequence>
<name>A0A315AC32_PRUYE</name>
<gene>
    <name evidence="1" type="ORF">Pyn_15473</name>
</gene>
<comment type="caution">
    <text evidence="1">The sequence shown here is derived from an EMBL/GenBank/DDBJ whole genome shotgun (WGS) entry which is preliminary data.</text>
</comment>
<keyword evidence="2" id="KW-1185">Reference proteome</keyword>
<proteinExistence type="predicted"/>
<accession>A0A315AC32</accession>
<dbReference type="AlphaFoldDB" id="A0A315AC32"/>
<organism evidence="1 2">
    <name type="scientific">Prunus yedoensis var. nudiflora</name>
    <dbReference type="NCBI Taxonomy" id="2094558"/>
    <lineage>
        <taxon>Eukaryota</taxon>
        <taxon>Viridiplantae</taxon>
        <taxon>Streptophyta</taxon>
        <taxon>Embryophyta</taxon>
        <taxon>Tracheophyta</taxon>
        <taxon>Spermatophyta</taxon>
        <taxon>Magnoliopsida</taxon>
        <taxon>eudicotyledons</taxon>
        <taxon>Gunneridae</taxon>
        <taxon>Pentapetalae</taxon>
        <taxon>rosids</taxon>
        <taxon>fabids</taxon>
        <taxon>Rosales</taxon>
        <taxon>Rosaceae</taxon>
        <taxon>Amygdaloideae</taxon>
        <taxon>Amygdaleae</taxon>
        <taxon>Prunus</taxon>
    </lineage>
</organism>
<evidence type="ECO:0000313" key="1">
    <source>
        <dbReference type="EMBL" id="PQQ11786.1"/>
    </source>
</evidence>
<evidence type="ECO:0000313" key="2">
    <source>
        <dbReference type="Proteomes" id="UP000250321"/>
    </source>
</evidence>
<dbReference type="OrthoDB" id="10530767at2759"/>
<protein>
    <submittedName>
        <fullName evidence="1">Pentatricopeptide repeat-containing protein</fullName>
    </submittedName>
</protein>
<reference evidence="1 2" key="1">
    <citation type="submission" date="2018-02" db="EMBL/GenBank/DDBJ databases">
        <title>Draft genome of wild Prunus yedoensis var. nudiflora.</title>
        <authorList>
            <person name="Baek S."/>
            <person name="Kim J.-H."/>
            <person name="Choi K."/>
            <person name="Kim G.-B."/>
            <person name="Cho A."/>
            <person name="Jang H."/>
            <person name="Shin C.-H."/>
            <person name="Yu H.-J."/>
            <person name="Mun J.-H."/>
        </authorList>
    </citation>
    <scope>NUCLEOTIDE SEQUENCE [LARGE SCALE GENOMIC DNA]</scope>
    <source>
        <strain evidence="2">cv. Jeju island</strain>
        <tissue evidence="1">Leaf</tissue>
    </source>
</reference>
<dbReference type="EMBL" id="PJQY01000382">
    <property type="protein sequence ID" value="PQQ11786.1"/>
    <property type="molecule type" value="Genomic_DNA"/>
</dbReference>
<dbReference type="Proteomes" id="UP000250321">
    <property type="component" value="Unassembled WGS sequence"/>
</dbReference>